<evidence type="ECO:0000313" key="2">
    <source>
        <dbReference type="Proteomes" id="UP000828390"/>
    </source>
</evidence>
<keyword evidence="2" id="KW-1185">Reference proteome</keyword>
<accession>A0A9D4NAJ5</accession>
<dbReference type="EMBL" id="JAIWYP010000001">
    <property type="protein sequence ID" value="KAH3890244.1"/>
    <property type="molecule type" value="Genomic_DNA"/>
</dbReference>
<gene>
    <name evidence="1" type="ORF">DPMN_014317</name>
</gene>
<comment type="caution">
    <text evidence="1">The sequence shown here is derived from an EMBL/GenBank/DDBJ whole genome shotgun (WGS) entry which is preliminary data.</text>
</comment>
<reference evidence="1" key="2">
    <citation type="submission" date="2020-11" db="EMBL/GenBank/DDBJ databases">
        <authorList>
            <person name="McCartney M.A."/>
            <person name="Auch B."/>
            <person name="Kono T."/>
            <person name="Mallez S."/>
            <person name="Becker A."/>
            <person name="Gohl D.M."/>
            <person name="Silverstein K.A.T."/>
            <person name="Koren S."/>
            <person name="Bechman K.B."/>
            <person name="Herman A."/>
            <person name="Abrahante J.E."/>
            <person name="Garbe J."/>
        </authorList>
    </citation>
    <scope>NUCLEOTIDE SEQUENCE</scope>
    <source>
        <strain evidence="1">Duluth1</strain>
        <tissue evidence="1">Whole animal</tissue>
    </source>
</reference>
<reference evidence="1" key="1">
    <citation type="journal article" date="2019" name="bioRxiv">
        <title>The Genome of the Zebra Mussel, Dreissena polymorpha: A Resource for Invasive Species Research.</title>
        <authorList>
            <person name="McCartney M.A."/>
            <person name="Auch B."/>
            <person name="Kono T."/>
            <person name="Mallez S."/>
            <person name="Zhang Y."/>
            <person name="Obille A."/>
            <person name="Becker A."/>
            <person name="Abrahante J.E."/>
            <person name="Garbe J."/>
            <person name="Badalamenti J.P."/>
            <person name="Herman A."/>
            <person name="Mangelson H."/>
            <person name="Liachko I."/>
            <person name="Sullivan S."/>
            <person name="Sone E.D."/>
            <person name="Koren S."/>
            <person name="Silverstein K.A.T."/>
            <person name="Beckman K.B."/>
            <person name="Gohl D.M."/>
        </authorList>
    </citation>
    <scope>NUCLEOTIDE SEQUENCE</scope>
    <source>
        <strain evidence="1">Duluth1</strain>
        <tissue evidence="1">Whole animal</tissue>
    </source>
</reference>
<name>A0A9D4NAJ5_DREPO</name>
<organism evidence="1 2">
    <name type="scientific">Dreissena polymorpha</name>
    <name type="common">Zebra mussel</name>
    <name type="synonym">Mytilus polymorpha</name>
    <dbReference type="NCBI Taxonomy" id="45954"/>
    <lineage>
        <taxon>Eukaryota</taxon>
        <taxon>Metazoa</taxon>
        <taxon>Spiralia</taxon>
        <taxon>Lophotrochozoa</taxon>
        <taxon>Mollusca</taxon>
        <taxon>Bivalvia</taxon>
        <taxon>Autobranchia</taxon>
        <taxon>Heteroconchia</taxon>
        <taxon>Euheterodonta</taxon>
        <taxon>Imparidentia</taxon>
        <taxon>Neoheterodontei</taxon>
        <taxon>Myida</taxon>
        <taxon>Dreissenoidea</taxon>
        <taxon>Dreissenidae</taxon>
        <taxon>Dreissena</taxon>
    </lineage>
</organism>
<sequence length="104" mass="12101">MLTNFRRVSDARHVHFLRISSKSRSCPVGQALLTSFVIISQTRRFLKCTDEVFCLLYIISLYLSISFKSASISGQVKFGFRLIRFPSIVYNNTLKLKYFRIVIQ</sequence>
<protein>
    <submittedName>
        <fullName evidence="1">Uncharacterized protein</fullName>
    </submittedName>
</protein>
<proteinExistence type="predicted"/>
<dbReference type="Proteomes" id="UP000828390">
    <property type="component" value="Unassembled WGS sequence"/>
</dbReference>
<dbReference type="AlphaFoldDB" id="A0A9D4NAJ5"/>
<evidence type="ECO:0000313" key="1">
    <source>
        <dbReference type="EMBL" id="KAH3890244.1"/>
    </source>
</evidence>